<accession>A0ABR1ERG5</accession>
<dbReference type="PROSITE" id="PS01358">
    <property type="entry name" value="ZF_RANBP2_1"/>
    <property type="match status" value="1"/>
</dbReference>
<keyword evidence="1" id="KW-0479">Metal-binding</keyword>
<keyword evidence="8" id="KW-1185">Reference proteome</keyword>
<evidence type="ECO:0000313" key="7">
    <source>
        <dbReference type="EMBL" id="KAK6765230.1"/>
    </source>
</evidence>
<feature type="compositionally biased region" description="Low complexity" evidence="5">
    <location>
        <begin position="120"/>
        <end position="138"/>
    </location>
</feature>
<dbReference type="InterPro" id="IPR039958">
    <property type="entry name" value="RYBP/YAF2"/>
</dbReference>
<feature type="domain" description="RanBP2-type" evidence="6">
    <location>
        <begin position="48"/>
        <end position="77"/>
    </location>
</feature>
<evidence type="ECO:0000256" key="1">
    <source>
        <dbReference type="ARBA" id="ARBA00022723"/>
    </source>
</evidence>
<feature type="region of interest" description="Disordered" evidence="5">
    <location>
        <begin position="1"/>
        <end position="22"/>
    </location>
</feature>
<organism evidence="7 8">
    <name type="scientific">Necator americanus</name>
    <name type="common">Human hookworm</name>
    <dbReference type="NCBI Taxonomy" id="51031"/>
    <lineage>
        <taxon>Eukaryota</taxon>
        <taxon>Metazoa</taxon>
        <taxon>Ecdysozoa</taxon>
        <taxon>Nematoda</taxon>
        <taxon>Chromadorea</taxon>
        <taxon>Rhabditida</taxon>
        <taxon>Rhabditina</taxon>
        <taxon>Rhabditomorpha</taxon>
        <taxon>Strongyloidea</taxon>
        <taxon>Ancylostomatidae</taxon>
        <taxon>Bunostominae</taxon>
        <taxon>Necator</taxon>
    </lineage>
</organism>
<protein>
    <recommendedName>
        <fullName evidence="6">RanBP2-type domain-containing protein</fullName>
    </recommendedName>
</protein>
<gene>
    <name evidence="7" type="primary">Necator_chrX.g25409</name>
    <name evidence="7" type="ORF">RB195_025243</name>
</gene>
<proteinExistence type="predicted"/>
<evidence type="ECO:0000256" key="2">
    <source>
        <dbReference type="ARBA" id="ARBA00022771"/>
    </source>
</evidence>
<evidence type="ECO:0000313" key="8">
    <source>
        <dbReference type="Proteomes" id="UP001303046"/>
    </source>
</evidence>
<dbReference type="SMART" id="SM00547">
    <property type="entry name" value="ZnF_RBZ"/>
    <property type="match status" value="1"/>
</dbReference>
<dbReference type="EMBL" id="JAVFWL010000006">
    <property type="protein sequence ID" value="KAK6765230.1"/>
    <property type="molecule type" value="Genomic_DNA"/>
</dbReference>
<keyword evidence="3" id="KW-0862">Zinc</keyword>
<reference evidence="7 8" key="1">
    <citation type="submission" date="2023-08" db="EMBL/GenBank/DDBJ databases">
        <title>A Necator americanus chromosomal reference genome.</title>
        <authorList>
            <person name="Ilik V."/>
            <person name="Petrzelkova K.J."/>
            <person name="Pardy F."/>
            <person name="Fuh T."/>
            <person name="Niatou-Singa F.S."/>
            <person name="Gouil Q."/>
            <person name="Baker L."/>
            <person name="Ritchie M.E."/>
            <person name="Jex A.R."/>
            <person name="Gazzola D."/>
            <person name="Li H."/>
            <person name="Toshio Fujiwara R."/>
            <person name="Zhan B."/>
            <person name="Aroian R.V."/>
            <person name="Pafco B."/>
            <person name="Schwarz E.M."/>
        </authorList>
    </citation>
    <scope>NUCLEOTIDE SEQUENCE [LARGE SCALE GENOMIC DNA]</scope>
    <source>
        <strain evidence="7 8">Aroian</strain>
        <tissue evidence="7">Whole animal</tissue>
    </source>
</reference>
<evidence type="ECO:0000256" key="3">
    <source>
        <dbReference type="ARBA" id="ARBA00022833"/>
    </source>
</evidence>
<sequence>MAELAASQRGATRPPAQPFKHPYSVVMSSTTSKKRVRKEDVAGFDECDAGSWECTVCTYRNRFEAFKCEMCDTRKGTSTRKPRLNENVVQMQKVVQNFVVQQQEKAASSFKRRAQQSAWSPSTSRHSPESSSSGSAVRSLNTLGSVAKSRRRMVFISDHLIYRTFPKKVTVVVNGTPATITEFRKKPISSERVRRQHLELNQLSHLTAKSERLRSFPSKRVNSTFEEYSTIIYTYSFDARIM</sequence>
<name>A0ABR1ERG5_NECAM</name>
<keyword evidence="2 4" id="KW-0863">Zinc-finger</keyword>
<dbReference type="Pfam" id="PF00641">
    <property type="entry name" value="Zn_ribbon_RanBP"/>
    <property type="match status" value="1"/>
</dbReference>
<dbReference type="InterPro" id="IPR001876">
    <property type="entry name" value="Znf_RanBP2"/>
</dbReference>
<evidence type="ECO:0000256" key="5">
    <source>
        <dbReference type="SAM" id="MobiDB-lite"/>
    </source>
</evidence>
<dbReference type="PROSITE" id="PS50199">
    <property type="entry name" value="ZF_RANBP2_2"/>
    <property type="match status" value="1"/>
</dbReference>
<comment type="caution">
    <text evidence="7">The sequence shown here is derived from an EMBL/GenBank/DDBJ whole genome shotgun (WGS) entry which is preliminary data.</text>
</comment>
<feature type="region of interest" description="Disordered" evidence="5">
    <location>
        <begin position="110"/>
        <end position="138"/>
    </location>
</feature>
<dbReference type="PANTHER" id="PTHR12920:SF4">
    <property type="entry name" value="GEO03726P1"/>
    <property type="match status" value="1"/>
</dbReference>
<dbReference type="InterPro" id="IPR036443">
    <property type="entry name" value="Znf_RanBP2_sf"/>
</dbReference>
<dbReference type="Gene3D" id="4.10.1060.10">
    <property type="entry name" value="Zinc finger, RanBP2-type"/>
    <property type="match status" value="1"/>
</dbReference>
<dbReference type="PANTHER" id="PTHR12920">
    <property type="entry name" value="RYBP AND YAF2-RELATED"/>
    <property type="match status" value="1"/>
</dbReference>
<dbReference type="Proteomes" id="UP001303046">
    <property type="component" value="Unassembled WGS sequence"/>
</dbReference>
<evidence type="ECO:0000256" key="4">
    <source>
        <dbReference type="PROSITE-ProRule" id="PRU00322"/>
    </source>
</evidence>
<evidence type="ECO:0000259" key="6">
    <source>
        <dbReference type="PROSITE" id="PS50199"/>
    </source>
</evidence>
<dbReference type="SUPFAM" id="SSF90209">
    <property type="entry name" value="Ran binding protein zinc finger-like"/>
    <property type="match status" value="1"/>
</dbReference>